<keyword evidence="2" id="KW-0732">Signal</keyword>
<evidence type="ECO:0000313" key="6">
    <source>
        <dbReference type="Proteomes" id="UP000310636"/>
    </source>
</evidence>
<dbReference type="PANTHER" id="PTHR43308:SF5">
    <property type="entry name" value="S-LAYER PROTEIN _ PEPTIDOGLYCAN ENDO-BETA-N-ACETYLGLUCOSAMINIDASE"/>
    <property type="match status" value="1"/>
</dbReference>
<accession>A0A4S4BMY0</accession>
<dbReference type="Pfam" id="PF13472">
    <property type="entry name" value="Lipase_GDSL_2"/>
    <property type="match status" value="1"/>
</dbReference>
<proteinExistence type="predicted"/>
<dbReference type="SUPFAM" id="SSF51126">
    <property type="entry name" value="Pectin lyase-like"/>
    <property type="match status" value="1"/>
</dbReference>
<dbReference type="PROSITE" id="PS50853">
    <property type="entry name" value="FN3"/>
    <property type="match status" value="1"/>
</dbReference>
<dbReference type="InterPro" id="IPR051465">
    <property type="entry name" value="Cell_Envelope_Struct_Comp"/>
</dbReference>
<dbReference type="InterPro" id="IPR013830">
    <property type="entry name" value="SGNH_hydro"/>
</dbReference>
<dbReference type="SUPFAM" id="SSF49899">
    <property type="entry name" value="Concanavalin A-like lectins/glucanases"/>
    <property type="match status" value="1"/>
</dbReference>
<dbReference type="Gene3D" id="2.60.120.200">
    <property type="match status" value="1"/>
</dbReference>
<dbReference type="InterPro" id="IPR012334">
    <property type="entry name" value="Pectin_lyas_fold"/>
</dbReference>
<comment type="caution">
    <text evidence="5">The sequence shown here is derived from an EMBL/GenBank/DDBJ whole genome shotgun (WGS) entry which is preliminary data.</text>
</comment>
<feature type="domain" description="SLH" evidence="4">
    <location>
        <begin position="1867"/>
        <end position="1927"/>
    </location>
</feature>
<dbReference type="SMART" id="SM00060">
    <property type="entry name" value="FN3"/>
    <property type="match status" value="1"/>
</dbReference>
<evidence type="ECO:0000256" key="1">
    <source>
        <dbReference type="SAM" id="MobiDB-lite"/>
    </source>
</evidence>
<dbReference type="InterPro" id="IPR059177">
    <property type="entry name" value="GH29D-like_dom"/>
</dbReference>
<dbReference type="OrthoDB" id="388542at2"/>
<dbReference type="CDD" id="cd00229">
    <property type="entry name" value="SGNH_hydrolase"/>
    <property type="match status" value="1"/>
</dbReference>
<feature type="domain" description="SLH" evidence="4">
    <location>
        <begin position="1741"/>
        <end position="1804"/>
    </location>
</feature>
<sequence length="1927" mass="208065">MIYHHRKIAIMLCMLLMAQGLLSGRLPEANASEEVSSTAEVVSVIAATYYVSQSTGEDSYDGLAPEWDGTHGPWKTLEKVSDQTYSEGDTIRLKSGDAWNEQVTLRGSGTAEAPITLTSYGAGNRPYLYRDNGIDDEVIRIDNGDGYVVQGLEIANARRGIRIIADGNTKPRFEHYRIQDNYFHNIQNLYGSSPGDEGTAIDLVTVPGDKPVFADIQIRNNIFRQTEIGYIMWSDGSAPRQEDVLIEGSTFMENGRNQVFQWSGQNVDVINNLFYYNYPTKYFGVGLTSVLTESLSGEEGVYNEVDGNEFGWAGTYPGDHDGTGYDFEKSGDYIHFTNNFIHDSYRYGVMFMGGQVFHDLVFDNNIFQGNTLGTKDSPFNVWLRGDNSGSGQFSGNQFYSDDGVTGFYQKPAGFTYANNTDPAAEPGFAAMPMVTQVVTGPAERTYTFASATWGAELRYTLDGSVPVADSPLYTGPIAVSGQSTVVNVKAFMTGLHPSKTNSIMVDLRESAEGDGPAHWWKLDETTGDLAEDSVGGADGSLTNGVWTAGAVDGALEFNGIGSAVDVNDASLVDIASNFTMSFWVKPRSEITLQPEAGNGITGDSGQRYAIAPAYRGGGANSTDAGAGVSIGTNGISVVEHSDMYLPAVLVDDGVTFDPEKWTHVAVVYKKNQPWLYINGVFRKAGYTSAKTVHPSADIGGSGLGRFDGLVDDVRIYDRPLGIQELQQMSVQAHETEIPAFAAQWDLLNAPGSGTEHPTGVAMDDNAIVFSGDGYYTITEGEVAGINGAVLKRPIDAAGFNVDFTVQQISGDLAAEDDSWVSFSVLDSPQFFNVVKPEQAQGIVVLMRQWNGKLNVEPYKLTDAGFQSQGATTLDTSALNHAYELSLEESGGIWTLMIDDTALNGDYGDLIGTVLAGQAYAAVGLSDKNGGWNRVAIRAVNGEQAYGLLQAPTWQDGFLNVGNVGADQATLSWGGATDSSGITGYRIYRDGVEIAQVDGSSSSYIATGLAPATSYTFKVEAGNGKGQWSGRGPGAHVTTDYEVPDDMSFADDWQLYTGQQGGQALPTEARLGSNGIVFMGSGYYTVAGGEVVPANGAVFKQPVDADQWFVRFTPEQLSGSLSANEDSWLAISLMSTVNYFDVLDSSKGQGIVVLLRDTGGKLTVQPHKLTAASGFAAMPEITLDAQTLQQHELRLVNDGGLWRLSVDNVLLDGDYSDMVNDTLGSNAYVQIGLSDKLNKQNRIRIHTVNGYAAYLPDQTERAMSPFWQGDTMYDESLLMVSADGAMPEASLLFEPTDILSVRSARLDKTFVEGEDWEYSEGKLRLLPGSSIPYMTEAELYPVQPAPNESVDKRGGGAVLLKEGSFFHDRQIVVTYKHAEGEWEGPTPSPATEALPRTLAKLDAGQPLKLLVLGDSIGTGANASGIINAPPYLADWATLLQRTLESRYGADITLINYSQPGTTTLWGIEEAEIAAAEQPDTVILEFGGNDGVGSDELYSPPLFRANMETMMSLFREENPNVEFILVGPSLANPETYFDGKQRLYPAELEQLAEEQEGAAAVDMIAVHEELLRHKAFRDMTGNNVNHPNDFLVRWYAQMLAGTLISSSDDANEPGGEGTPTNPNQNPNPQPGDSSATEGAATSAVQEASREQIAQWVREASHSSYVKLTPAGQAVDVQIALSEGLPVGMELTLSVDSFANPDWIGIYRWDQEQSEWIYVGGTLDASGRLSATIDRSGVYAVLAYERLFSDVPSGHWAEGAIKRLAAAHIVEGISEARFEPNRQVTRGEFAALLARALQLTADGASPFIDVPEEEWYAQAVAASFEAGIVRGISPDSFGPDSPISREEMAVMLMRAYDRNRKPIIAQDSGTLSYSDKEDVSVWARADIARATEKGFMQGVGQSRFAPELGASRAQAVVALSRLLSSIRSSQ</sequence>
<protein>
    <submittedName>
        <fullName evidence="5">Uncharacterized protein</fullName>
    </submittedName>
</protein>
<dbReference type="PROSITE" id="PS51272">
    <property type="entry name" value="SLH"/>
    <property type="match status" value="3"/>
</dbReference>
<name>A0A4S4BMY0_9BACL</name>
<dbReference type="RefSeq" id="WP_136371496.1">
    <property type="nucleotide sequence ID" value="NZ_SSOB01000026.1"/>
</dbReference>
<dbReference type="Proteomes" id="UP000310636">
    <property type="component" value="Unassembled WGS sequence"/>
</dbReference>
<dbReference type="Pfam" id="PF13229">
    <property type="entry name" value="Beta_helix"/>
    <property type="match status" value="1"/>
</dbReference>
<dbReference type="PANTHER" id="PTHR43308">
    <property type="entry name" value="OUTER MEMBRANE PROTEIN ALPHA-RELATED"/>
    <property type="match status" value="1"/>
</dbReference>
<feature type="chain" id="PRO_5038820509" evidence="2">
    <location>
        <begin position="24"/>
        <end position="1927"/>
    </location>
</feature>
<evidence type="ECO:0000259" key="4">
    <source>
        <dbReference type="PROSITE" id="PS51272"/>
    </source>
</evidence>
<dbReference type="SUPFAM" id="SSF52266">
    <property type="entry name" value="SGNH hydrolase"/>
    <property type="match status" value="1"/>
</dbReference>
<dbReference type="CDD" id="cd00063">
    <property type="entry name" value="FN3"/>
    <property type="match status" value="1"/>
</dbReference>
<feature type="domain" description="Fibronectin type-III" evidence="3">
    <location>
        <begin position="954"/>
        <end position="1041"/>
    </location>
</feature>
<dbReference type="Gene3D" id="2.160.20.10">
    <property type="entry name" value="Single-stranded right-handed beta-helix, Pectin lyase-like"/>
    <property type="match status" value="1"/>
</dbReference>
<dbReference type="InterPro" id="IPR013320">
    <property type="entry name" value="ConA-like_dom_sf"/>
</dbReference>
<dbReference type="SUPFAM" id="SSF49265">
    <property type="entry name" value="Fibronectin type III"/>
    <property type="match status" value="1"/>
</dbReference>
<evidence type="ECO:0000313" key="5">
    <source>
        <dbReference type="EMBL" id="THF76219.1"/>
    </source>
</evidence>
<dbReference type="Pfam" id="PF00395">
    <property type="entry name" value="SLH"/>
    <property type="match status" value="3"/>
</dbReference>
<evidence type="ECO:0000256" key="2">
    <source>
        <dbReference type="SAM" id="SignalP"/>
    </source>
</evidence>
<feature type="domain" description="SLH" evidence="4">
    <location>
        <begin position="1805"/>
        <end position="1863"/>
    </location>
</feature>
<dbReference type="EMBL" id="SSOB01000026">
    <property type="protein sequence ID" value="THF76219.1"/>
    <property type="molecule type" value="Genomic_DNA"/>
</dbReference>
<dbReference type="InterPro" id="IPR036514">
    <property type="entry name" value="SGNH_hydro_sf"/>
</dbReference>
<dbReference type="InterPro" id="IPR013783">
    <property type="entry name" value="Ig-like_fold"/>
</dbReference>
<dbReference type="Gene3D" id="3.40.50.1110">
    <property type="entry name" value="SGNH hydrolase"/>
    <property type="match status" value="1"/>
</dbReference>
<dbReference type="InterPro" id="IPR001119">
    <property type="entry name" value="SLH_dom"/>
</dbReference>
<dbReference type="InterPro" id="IPR039448">
    <property type="entry name" value="Beta_helix"/>
</dbReference>
<dbReference type="InterPro" id="IPR011050">
    <property type="entry name" value="Pectin_lyase_fold/virulence"/>
</dbReference>
<dbReference type="Pfam" id="PF00041">
    <property type="entry name" value="fn3"/>
    <property type="match status" value="1"/>
</dbReference>
<evidence type="ECO:0000259" key="3">
    <source>
        <dbReference type="PROSITE" id="PS50853"/>
    </source>
</evidence>
<organism evidence="5 6">
    <name type="scientific">Cohnella fermenti</name>
    <dbReference type="NCBI Taxonomy" id="2565925"/>
    <lineage>
        <taxon>Bacteria</taxon>
        <taxon>Bacillati</taxon>
        <taxon>Bacillota</taxon>
        <taxon>Bacilli</taxon>
        <taxon>Bacillales</taxon>
        <taxon>Paenibacillaceae</taxon>
        <taxon>Cohnella</taxon>
    </lineage>
</organism>
<dbReference type="InterPro" id="IPR036116">
    <property type="entry name" value="FN3_sf"/>
</dbReference>
<keyword evidence="6" id="KW-1185">Reference proteome</keyword>
<feature type="signal peptide" evidence="2">
    <location>
        <begin position="1"/>
        <end position="23"/>
    </location>
</feature>
<dbReference type="Pfam" id="PF13290">
    <property type="entry name" value="CHB_HEX_C_1"/>
    <property type="match status" value="1"/>
</dbReference>
<dbReference type="InterPro" id="IPR003961">
    <property type="entry name" value="FN3_dom"/>
</dbReference>
<reference evidence="5 6" key="1">
    <citation type="submission" date="2019-04" db="EMBL/GenBank/DDBJ databases">
        <title>Cohnella sp. nov. isolated from preserved vegetables.</title>
        <authorList>
            <person name="Lin S.-Y."/>
            <person name="Hung M.-H."/>
            <person name="Young C.-C."/>
        </authorList>
    </citation>
    <scope>NUCLEOTIDE SEQUENCE [LARGE SCALE GENOMIC DNA]</scope>
    <source>
        <strain evidence="5 6">CC-MHH1044</strain>
    </source>
</reference>
<feature type="region of interest" description="Disordered" evidence="1">
    <location>
        <begin position="1603"/>
        <end position="1645"/>
    </location>
</feature>
<dbReference type="Pfam" id="PF13385">
    <property type="entry name" value="Laminin_G_3"/>
    <property type="match status" value="1"/>
</dbReference>
<dbReference type="Gene3D" id="2.60.40.10">
    <property type="entry name" value="Immunoglobulins"/>
    <property type="match status" value="1"/>
</dbReference>
<gene>
    <name evidence="5" type="ORF">E6C55_19525</name>
</gene>